<dbReference type="EMBL" id="MU006786">
    <property type="protein sequence ID" value="KAF2639719.1"/>
    <property type="molecule type" value="Genomic_DNA"/>
</dbReference>
<protein>
    <submittedName>
        <fullName evidence="3">TPR-like protein</fullName>
    </submittedName>
</protein>
<keyword evidence="4" id="KW-1185">Reference proteome</keyword>
<proteinExistence type="inferred from homology"/>
<evidence type="ECO:0000256" key="2">
    <source>
        <dbReference type="PROSITE-ProRule" id="PRU00708"/>
    </source>
</evidence>
<organism evidence="3 4">
    <name type="scientific">Massarina eburnea CBS 473.64</name>
    <dbReference type="NCBI Taxonomy" id="1395130"/>
    <lineage>
        <taxon>Eukaryota</taxon>
        <taxon>Fungi</taxon>
        <taxon>Dikarya</taxon>
        <taxon>Ascomycota</taxon>
        <taxon>Pezizomycotina</taxon>
        <taxon>Dothideomycetes</taxon>
        <taxon>Pleosporomycetidae</taxon>
        <taxon>Pleosporales</taxon>
        <taxon>Massarineae</taxon>
        <taxon>Massarinaceae</taxon>
        <taxon>Massarina</taxon>
    </lineage>
</organism>
<accession>A0A6A6RVY5</accession>
<gene>
    <name evidence="3" type="ORF">P280DRAFT_470336</name>
</gene>
<dbReference type="PROSITE" id="PS51375">
    <property type="entry name" value="PPR"/>
    <property type="match status" value="2"/>
</dbReference>
<feature type="repeat" description="PPR" evidence="2">
    <location>
        <begin position="721"/>
        <end position="755"/>
    </location>
</feature>
<dbReference type="InterPro" id="IPR011990">
    <property type="entry name" value="TPR-like_helical_dom_sf"/>
</dbReference>
<evidence type="ECO:0000256" key="1">
    <source>
        <dbReference type="ARBA" id="ARBA00007626"/>
    </source>
</evidence>
<dbReference type="PANTHER" id="PTHR46128">
    <property type="entry name" value="MITOCHONDRIAL GROUP I INTRON SPLICING FACTOR CCM1"/>
    <property type="match status" value="1"/>
</dbReference>
<evidence type="ECO:0000313" key="3">
    <source>
        <dbReference type="EMBL" id="KAF2639719.1"/>
    </source>
</evidence>
<dbReference type="InterPro" id="IPR002885">
    <property type="entry name" value="PPR_rpt"/>
</dbReference>
<name>A0A6A6RVY5_9PLEO</name>
<dbReference type="PANTHER" id="PTHR46128:SF343">
    <property type="entry name" value="PENTACOTRIPEPTIDE-REPEAT REGION OF PRORP DOMAIN-CONTAINING PROTEIN"/>
    <property type="match status" value="1"/>
</dbReference>
<dbReference type="AlphaFoldDB" id="A0A6A6RVY5"/>
<reference evidence="3" key="1">
    <citation type="journal article" date="2020" name="Stud. Mycol.">
        <title>101 Dothideomycetes genomes: a test case for predicting lifestyles and emergence of pathogens.</title>
        <authorList>
            <person name="Haridas S."/>
            <person name="Albert R."/>
            <person name="Binder M."/>
            <person name="Bloem J."/>
            <person name="Labutti K."/>
            <person name="Salamov A."/>
            <person name="Andreopoulos B."/>
            <person name="Baker S."/>
            <person name="Barry K."/>
            <person name="Bills G."/>
            <person name="Bluhm B."/>
            <person name="Cannon C."/>
            <person name="Castanera R."/>
            <person name="Culley D."/>
            <person name="Daum C."/>
            <person name="Ezra D."/>
            <person name="Gonzalez J."/>
            <person name="Henrissat B."/>
            <person name="Kuo A."/>
            <person name="Liang C."/>
            <person name="Lipzen A."/>
            <person name="Lutzoni F."/>
            <person name="Magnuson J."/>
            <person name="Mondo S."/>
            <person name="Nolan M."/>
            <person name="Ohm R."/>
            <person name="Pangilinan J."/>
            <person name="Park H.-J."/>
            <person name="Ramirez L."/>
            <person name="Alfaro M."/>
            <person name="Sun H."/>
            <person name="Tritt A."/>
            <person name="Yoshinaga Y."/>
            <person name="Zwiers L.-H."/>
            <person name="Turgeon B."/>
            <person name="Goodwin S."/>
            <person name="Spatafora J."/>
            <person name="Crous P."/>
            <person name="Grigoriev I."/>
        </authorList>
    </citation>
    <scope>NUCLEOTIDE SEQUENCE</scope>
    <source>
        <strain evidence="3">CBS 473.64</strain>
    </source>
</reference>
<dbReference type="Gene3D" id="1.25.40.10">
    <property type="entry name" value="Tetratricopeptide repeat domain"/>
    <property type="match status" value="2"/>
</dbReference>
<feature type="repeat" description="PPR" evidence="2">
    <location>
        <begin position="537"/>
        <end position="571"/>
    </location>
</feature>
<comment type="similarity">
    <text evidence="1">Belongs to the PPR family. P subfamily.</text>
</comment>
<evidence type="ECO:0000313" key="4">
    <source>
        <dbReference type="Proteomes" id="UP000799753"/>
    </source>
</evidence>
<dbReference type="SUPFAM" id="SSF81901">
    <property type="entry name" value="HCP-like"/>
    <property type="match status" value="1"/>
</dbReference>
<dbReference type="Pfam" id="PF01535">
    <property type="entry name" value="PPR"/>
    <property type="match status" value="3"/>
</dbReference>
<dbReference type="Proteomes" id="UP000799753">
    <property type="component" value="Unassembled WGS sequence"/>
</dbReference>
<sequence>MLERASTCLETGGRQLLRAPQQCLRTRRMLHSSLWPHGAGDPILNHAGDDVDPPRTNTATRPYHGPSLDFLYPEKTVALIRRLSTCASDVADTRRRSLNRSRLRPFSTSQWQPGEGEGASHVDVIQAKEELENVLLRSTAAKALDALFDTREATKEAGKQELAWLLYSSLPEANRTTRLHIKLLSYLADGDMSRVASRALQVFGAIGSDERRMSSYKIAISSYMALRMVGPAIMLQEEAAARFETIDIGTDVILQRTIQDNQWDLTLRVFRTFLQQAERMKLRVDYWNRAKNREDFAVIWGQVAQLPDLAKHCHSFVAHIQQFRHGLTSTNKDKHTLSLMVMGFVPAVMDQVIDAPEPDEDNIWDFFVSLFLDLEDLGLSTRQLYEYSIAKMVDTPRYRVYTNRPKIWLHLYLQYRRQCPDVPGQGPSRYLISRMVVQHGEKDGLERVGDMIQDLRTFYPRNPFTPEALAYIIRFYAKQGDVGHVHEFFSVYQTRNPAYMDINIISSLVYVYARRIDVAGAVHQFKRINTEFGLMPDAGCWNTLLLAFTRADDLDGALECFNSCLESGIAPDMFTFGPMLDLCAARGDVEAFEALFSRAKALDIPVETDRRARSGYVQVFLSAGDAEGAEAIAEGMHRSWLAGTLRDELLTHSWNLLIQYYGVQGDLTNSRRVYRDMVDKKIPMDTWTYGGLMRSLVESKQTSAAYKLLRVTMPMNQVRIHAFHYALIITGLLRENQYRHAERVYERMVKRKVPQTQSSRQASILVVGINELRKLKENRVKNPQRRLIDVEEKLRESILADYGMEIARDQPSHKRYIDTPELNNVPQEYFALVIMLYSTRGAFDICKQLFEAASKVTTAADNFQAPITLLTSIMEIHYKAQEYDEVQKCWELARAEADPLVKTITQVMNPASPAPEPGSLTDPEIKERFISAQIATNRRQILFKAARVYIFSLLKKDDSRSIQQAQRTIRSLLTSGFHIDNLTWNSFIQALALRGHILDAFSACEMYLMPAFPGWARLRPGYVGRDRPGYSWMELRHHDISRRTVIPRYKTIVVLAAAYAQVKRDEQNGLGYNPEMGGWIGEVLDRVAPLTIRAIDTMPRTGDGLQQQYLFDVLW</sequence>
<dbReference type="OrthoDB" id="185373at2759"/>
<dbReference type="NCBIfam" id="TIGR00756">
    <property type="entry name" value="PPR"/>
    <property type="match status" value="3"/>
</dbReference>
<dbReference type="InterPro" id="IPR050872">
    <property type="entry name" value="PPR_P_subfamily"/>
</dbReference>